<sequence>MKVSRNIRRLTSGFEGMDVGHELRVQLVRTNAELGIIDFKRVVQGEQESRWKAGTICRHYRQDCIHG</sequence>
<comment type="caution">
    <text evidence="1">The sequence shown here is derived from an EMBL/GenBank/DDBJ whole genome shotgun (WGS) entry which is preliminary data.</text>
</comment>
<evidence type="ECO:0000313" key="1">
    <source>
        <dbReference type="EMBL" id="OGL44553.1"/>
    </source>
</evidence>
<dbReference type="Proteomes" id="UP000179266">
    <property type="component" value="Unassembled WGS sequence"/>
</dbReference>
<gene>
    <name evidence="1" type="ORF">A2161_05935</name>
</gene>
<dbReference type="EMBL" id="MGDD01000219">
    <property type="protein sequence ID" value="OGL44553.1"/>
    <property type="molecule type" value="Genomic_DNA"/>
</dbReference>
<dbReference type="AlphaFoldDB" id="A0A1F7RSM7"/>
<reference evidence="1 2" key="1">
    <citation type="journal article" date="2016" name="Nat. Commun.">
        <title>Thousands of microbial genomes shed light on interconnected biogeochemical processes in an aquifer system.</title>
        <authorList>
            <person name="Anantharaman K."/>
            <person name="Brown C.T."/>
            <person name="Hug L.A."/>
            <person name="Sharon I."/>
            <person name="Castelle C.J."/>
            <person name="Probst A.J."/>
            <person name="Thomas B.C."/>
            <person name="Singh A."/>
            <person name="Wilkins M.J."/>
            <person name="Karaoz U."/>
            <person name="Brodie E.L."/>
            <person name="Williams K.H."/>
            <person name="Hubbard S.S."/>
            <person name="Banfield J.F."/>
        </authorList>
    </citation>
    <scope>NUCLEOTIDE SEQUENCE [LARGE SCALE GENOMIC DNA]</scope>
</reference>
<name>A0A1F7RSM7_9BACT</name>
<protein>
    <submittedName>
        <fullName evidence="1">Uncharacterized protein</fullName>
    </submittedName>
</protein>
<organism evidence="1 2">
    <name type="scientific">Candidatus Schekmanbacteria bacterium RBG_13_48_7</name>
    <dbReference type="NCBI Taxonomy" id="1817878"/>
    <lineage>
        <taxon>Bacteria</taxon>
        <taxon>Candidatus Schekmaniibacteriota</taxon>
    </lineage>
</organism>
<proteinExistence type="predicted"/>
<accession>A0A1F7RSM7</accession>
<evidence type="ECO:0000313" key="2">
    <source>
        <dbReference type="Proteomes" id="UP000179266"/>
    </source>
</evidence>